<dbReference type="AlphaFoldDB" id="A0A1V1PGE5"/>
<evidence type="ECO:0000313" key="2">
    <source>
        <dbReference type="EMBL" id="ETR73937.1"/>
    </source>
</evidence>
<sequence>MLWISVVFVFALLPHSFAAIQSDHFYITDTSPSHFCVVFQAQHDDRPEITIYSDSEGTQNITSQLDIQYYPVQGEITDDLIENDIQMTITEKALALGIFKLGIYNCQPETSYYFKITLESGTGNLFMEPLEGTHQVTTPSTNSFATHSEQLLIKLESKDSTLDTTGWLVKAGSDFAQFPITSFFGDGALSNEAFLNLSHFFSLDAENSFDEPTYSVDLTIWGYKNGSIQQAATVNVSEQFGIISMIPLSINDLPRISSVSDLFIYEDSEPVSFPLTITDFEMETNELTITCLSSNQDAFPDDQIIVNITNTHQSISIVPTPQQNGKVDLTIHVSDGTHEVTSQFSVYITPVADTPVLEMDQLISGKEDQSI</sequence>
<protein>
    <submittedName>
        <fullName evidence="2">Uncharacterized protein</fullName>
    </submittedName>
</protein>
<feature type="non-terminal residue" evidence="2">
    <location>
        <position position="371"/>
    </location>
</feature>
<dbReference type="EMBL" id="ATBP01000030">
    <property type="protein sequence ID" value="ETR73937.1"/>
    <property type="molecule type" value="Genomic_DNA"/>
</dbReference>
<feature type="signal peptide" evidence="1">
    <location>
        <begin position="1"/>
        <end position="18"/>
    </location>
</feature>
<organism evidence="2 3">
    <name type="scientific">Candidatus Magnetoglobus multicellularis str. Araruama</name>
    <dbReference type="NCBI Taxonomy" id="890399"/>
    <lineage>
        <taxon>Bacteria</taxon>
        <taxon>Pseudomonadati</taxon>
        <taxon>Thermodesulfobacteriota</taxon>
        <taxon>Desulfobacteria</taxon>
        <taxon>Desulfobacterales</taxon>
        <taxon>Desulfobacteraceae</taxon>
        <taxon>Candidatus Magnetoglobus</taxon>
    </lineage>
</organism>
<feature type="chain" id="PRO_5012866537" evidence="1">
    <location>
        <begin position="19"/>
        <end position="371"/>
    </location>
</feature>
<keyword evidence="1" id="KW-0732">Signal</keyword>
<accession>A0A1V1PGE5</accession>
<comment type="caution">
    <text evidence="2">The sequence shown here is derived from an EMBL/GenBank/DDBJ whole genome shotgun (WGS) entry which is preliminary data.</text>
</comment>
<reference evidence="3" key="1">
    <citation type="submission" date="2012-11" db="EMBL/GenBank/DDBJ databases">
        <authorList>
            <person name="Lucero-Rivera Y.E."/>
            <person name="Tovar-Ramirez D."/>
        </authorList>
    </citation>
    <scope>NUCLEOTIDE SEQUENCE [LARGE SCALE GENOMIC DNA]</scope>
    <source>
        <strain evidence="3">Araruama</strain>
    </source>
</reference>
<gene>
    <name evidence="2" type="ORF">OMM_06637</name>
</gene>
<name>A0A1V1PGE5_9BACT</name>
<evidence type="ECO:0000256" key="1">
    <source>
        <dbReference type="SAM" id="SignalP"/>
    </source>
</evidence>
<dbReference type="Proteomes" id="UP000189670">
    <property type="component" value="Unassembled WGS sequence"/>
</dbReference>
<evidence type="ECO:0000313" key="3">
    <source>
        <dbReference type="Proteomes" id="UP000189670"/>
    </source>
</evidence>
<proteinExistence type="predicted"/>